<dbReference type="EMBL" id="JAWHQM010000040">
    <property type="protein sequence ID" value="KAK5634404.1"/>
    <property type="molecule type" value="Genomic_DNA"/>
</dbReference>
<comment type="similarity">
    <text evidence="1">Belongs to the NmrA-type oxidoreductase family. Isoflavone reductase subfamily.</text>
</comment>
<dbReference type="GO" id="GO:0016491">
    <property type="term" value="F:oxidoreductase activity"/>
    <property type="evidence" value="ECO:0007669"/>
    <property type="project" value="UniProtKB-KW"/>
</dbReference>
<dbReference type="PANTHER" id="PTHR47706:SF9">
    <property type="entry name" value="NMRA-LIKE DOMAIN-CONTAINING PROTEIN-RELATED"/>
    <property type="match status" value="1"/>
</dbReference>
<evidence type="ECO:0000256" key="1">
    <source>
        <dbReference type="ARBA" id="ARBA00005725"/>
    </source>
</evidence>
<evidence type="ECO:0000313" key="5">
    <source>
        <dbReference type="EMBL" id="KAK5634404.1"/>
    </source>
</evidence>
<dbReference type="InterPro" id="IPR016040">
    <property type="entry name" value="NAD(P)-bd_dom"/>
</dbReference>
<dbReference type="Pfam" id="PF13460">
    <property type="entry name" value="NAD_binding_10"/>
    <property type="match status" value="1"/>
</dbReference>
<evidence type="ECO:0000259" key="4">
    <source>
        <dbReference type="Pfam" id="PF13460"/>
    </source>
</evidence>
<accession>A0AAN7UUH6</accession>
<proteinExistence type="inferred from homology"/>
<dbReference type="SUPFAM" id="SSF51735">
    <property type="entry name" value="NAD(P)-binding Rossmann-fold domains"/>
    <property type="match status" value="1"/>
</dbReference>
<sequence length="304" mass="32553">MIAIIGAAGNFGAPITSALTDAGFAVSIITRPGSASVFPDGLPVVRVEYADVHALATAFAGQDAVVCVVGPGAIGAAKGMVEAAARAGVKRYIVNDFGWGLNERSLPELKPIGEPRKLAWECAFEYATRDEGKEDGFTWTGITIGNPIDWALAKFPRMGFNIAERHATIFDAGTEEFTGTTLEGIGQSVVGVLQHPAETANRFVKVRSIQTCQNKLLAAFQKATKGQQRQWEIERSTAQRTLEEGRGKHAQGLGGWILDLLVYQLYAPGEARCVIAGAEDSLLLGIKQESADEVVEKALRRARV</sequence>
<dbReference type="Proteomes" id="UP001305414">
    <property type="component" value="Unassembled WGS sequence"/>
</dbReference>
<dbReference type="InterPro" id="IPR051609">
    <property type="entry name" value="NmrA/Isoflavone_reductase-like"/>
</dbReference>
<keyword evidence="6" id="KW-1185">Reference proteome</keyword>
<dbReference type="PANTHER" id="PTHR47706">
    <property type="entry name" value="NMRA-LIKE FAMILY PROTEIN"/>
    <property type="match status" value="1"/>
</dbReference>
<protein>
    <recommendedName>
        <fullName evidence="4">NAD(P)-binding domain-containing protein</fullName>
    </recommendedName>
</protein>
<dbReference type="InterPro" id="IPR036291">
    <property type="entry name" value="NAD(P)-bd_dom_sf"/>
</dbReference>
<name>A0AAN7UUH6_9PEZI</name>
<dbReference type="CDD" id="cd05259">
    <property type="entry name" value="PCBER_SDR_a"/>
    <property type="match status" value="1"/>
</dbReference>
<feature type="domain" description="NAD(P)-binding" evidence="4">
    <location>
        <begin position="6"/>
        <end position="97"/>
    </location>
</feature>
<gene>
    <name evidence="5" type="ORF">RRF57_010117</name>
</gene>
<keyword evidence="2" id="KW-0521">NADP</keyword>
<dbReference type="AlphaFoldDB" id="A0AAN7UUH6"/>
<evidence type="ECO:0000256" key="2">
    <source>
        <dbReference type="ARBA" id="ARBA00022857"/>
    </source>
</evidence>
<reference evidence="5 6" key="1">
    <citation type="submission" date="2023-10" db="EMBL/GenBank/DDBJ databases">
        <title>Draft genome sequence of Xylaria bambusicola isolate GMP-LS, the root and basal stem rot pathogen of sugarcane in Indonesia.</title>
        <authorList>
            <person name="Selvaraj P."/>
            <person name="Muralishankar V."/>
            <person name="Muruganantham S."/>
            <person name="Sp S."/>
            <person name="Haryani S."/>
            <person name="Lau K.J.X."/>
            <person name="Naqvi N.I."/>
        </authorList>
    </citation>
    <scope>NUCLEOTIDE SEQUENCE [LARGE SCALE GENOMIC DNA]</scope>
    <source>
        <strain evidence="5">GMP-LS</strain>
    </source>
</reference>
<evidence type="ECO:0000256" key="3">
    <source>
        <dbReference type="ARBA" id="ARBA00023002"/>
    </source>
</evidence>
<keyword evidence="3" id="KW-0560">Oxidoreductase</keyword>
<evidence type="ECO:0000313" key="6">
    <source>
        <dbReference type="Proteomes" id="UP001305414"/>
    </source>
</evidence>
<comment type="caution">
    <text evidence="5">The sequence shown here is derived from an EMBL/GenBank/DDBJ whole genome shotgun (WGS) entry which is preliminary data.</text>
</comment>
<dbReference type="Gene3D" id="3.40.50.720">
    <property type="entry name" value="NAD(P)-binding Rossmann-like Domain"/>
    <property type="match status" value="1"/>
</dbReference>
<organism evidence="5 6">
    <name type="scientific">Xylaria bambusicola</name>
    <dbReference type="NCBI Taxonomy" id="326684"/>
    <lineage>
        <taxon>Eukaryota</taxon>
        <taxon>Fungi</taxon>
        <taxon>Dikarya</taxon>
        <taxon>Ascomycota</taxon>
        <taxon>Pezizomycotina</taxon>
        <taxon>Sordariomycetes</taxon>
        <taxon>Xylariomycetidae</taxon>
        <taxon>Xylariales</taxon>
        <taxon>Xylariaceae</taxon>
        <taxon>Xylaria</taxon>
    </lineage>
</organism>
<dbReference type="InterPro" id="IPR045312">
    <property type="entry name" value="PCBER-like"/>
</dbReference>